<dbReference type="PATRIC" id="fig|1162668.3.peg.655"/>
<evidence type="ECO:0000313" key="1">
    <source>
        <dbReference type="EMBL" id="BAM06273.1"/>
    </source>
</evidence>
<keyword evidence="2" id="KW-1185">Reference proteome</keyword>
<dbReference type="KEGG" id="lfc:LFE_0557"/>
<protein>
    <submittedName>
        <fullName evidence="1">Uncharacterized protein</fullName>
    </submittedName>
</protein>
<dbReference type="RefSeq" id="WP_014448765.1">
    <property type="nucleotide sequence ID" value="NC_017094.1"/>
</dbReference>
<gene>
    <name evidence="1" type="ordered locus">LFE_0557</name>
</gene>
<evidence type="ECO:0000313" key="2">
    <source>
        <dbReference type="Proteomes" id="UP000007382"/>
    </source>
</evidence>
<dbReference type="HOGENOM" id="CLU_2717495_0_0_0"/>
<organism evidence="1 2">
    <name type="scientific">Leptospirillum ferrooxidans (strain C2-3)</name>
    <dbReference type="NCBI Taxonomy" id="1162668"/>
    <lineage>
        <taxon>Bacteria</taxon>
        <taxon>Pseudomonadati</taxon>
        <taxon>Nitrospirota</taxon>
        <taxon>Nitrospiria</taxon>
        <taxon>Nitrospirales</taxon>
        <taxon>Nitrospiraceae</taxon>
        <taxon>Leptospirillum</taxon>
    </lineage>
</organism>
<reference evidence="2" key="2">
    <citation type="submission" date="2012-03" db="EMBL/GenBank/DDBJ databases">
        <title>The complete genome sequence of the pioneer microbe on fresh volcanic deposit, Leptospirillum ferrooxidans strain C2-3.</title>
        <authorList>
            <person name="Fujimura R."/>
            <person name="Sato Y."/>
            <person name="Nishizawa T."/>
            <person name="Nanba K."/>
            <person name="Oshima K."/>
            <person name="Hattori M."/>
            <person name="Kamijo T."/>
            <person name="Ohta H."/>
        </authorList>
    </citation>
    <scope>NUCLEOTIDE SEQUENCE [LARGE SCALE GENOMIC DNA]</scope>
    <source>
        <strain evidence="2">C2-3</strain>
    </source>
</reference>
<dbReference type="Proteomes" id="UP000007382">
    <property type="component" value="Chromosome"/>
</dbReference>
<proteinExistence type="predicted"/>
<dbReference type="STRING" id="1162668.LFE_0557"/>
<dbReference type="AlphaFoldDB" id="I0ILX4"/>
<reference evidence="1 2" key="1">
    <citation type="journal article" date="2012" name="J. Bacteriol.">
        <title>Complete Genome Sequence of Leptospirillum ferrooxidans Strain C2-3, Isolated from a Fresh Volcanic Ash Deposit on the Island of Miyake, Japan.</title>
        <authorList>
            <person name="Fujimura R."/>
            <person name="Sato Y."/>
            <person name="Nishizawa T."/>
            <person name="Oshima K."/>
            <person name="Kim S.-W."/>
            <person name="Hattori M."/>
            <person name="Kamijo T."/>
            <person name="Ohta H."/>
        </authorList>
    </citation>
    <scope>NUCLEOTIDE SEQUENCE [LARGE SCALE GENOMIC DNA]</scope>
    <source>
        <strain evidence="1 2">C2-3</strain>
    </source>
</reference>
<accession>I0ILX4</accession>
<name>I0ILX4_LEPFC</name>
<sequence length="74" mass="8565">MQLDGLDFWGNKFREIQTLLYQRWKDCSFLGIPNLPSWPEIMSCPDLSALHDLEKRLEGAGGKEKKTRKKKEAA</sequence>
<dbReference type="EMBL" id="AP012342">
    <property type="protein sequence ID" value="BAM06273.1"/>
    <property type="molecule type" value="Genomic_DNA"/>
</dbReference>